<accession>A0A067U307</accession>
<organism evidence="1 2">
    <name type="scientific">Galerina marginata (strain CBS 339.88)</name>
    <dbReference type="NCBI Taxonomy" id="685588"/>
    <lineage>
        <taxon>Eukaryota</taxon>
        <taxon>Fungi</taxon>
        <taxon>Dikarya</taxon>
        <taxon>Basidiomycota</taxon>
        <taxon>Agaricomycotina</taxon>
        <taxon>Agaricomycetes</taxon>
        <taxon>Agaricomycetidae</taxon>
        <taxon>Agaricales</taxon>
        <taxon>Agaricineae</taxon>
        <taxon>Strophariaceae</taxon>
        <taxon>Galerina</taxon>
    </lineage>
</organism>
<sequence>MEGLINILYHYNWPHFQRFGGFRHFWALRVFKWIHDQLNTLELPILFLPDELRTTISQKMLDIMVQIYHGPIASLLSETPFSDNLCVLHKTYTRSVNLVLGSSPNEVEITEGDSDLSFADINIIRNTINDYFSTISTITPILKHAKYCQVISASHWSTLAAEFYLHMTAKNQYHRLHPEFKSYSRLLDATFTASGFDFWLLHVNPTQKMLLALRAIRCLCYKVPEKWQAPAGFCSLVMGLLQKFQLEETECSKFYSWLEDLKQQEQPRLMDEQQIDEFDVEPQTSHL</sequence>
<keyword evidence="2" id="KW-1185">Reference proteome</keyword>
<reference evidence="2" key="1">
    <citation type="journal article" date="2014" name="Proc. Natl. Acad. Sci. U.S.A.">
        <title>Extensive sampling of basidiomycete genomes demonstrates inadequacy of the white-rot/brown-rot paradigm for wood decay fungi.</title>
        <authorList>
            <person name="Riley R."/>
            <person name="Salamov A.A."/>
            <person name="Brown D.W."/>
            <person name="Nagy L.G."/>
            <person name="Floudas D."/>
            <person name="Held B.W."/>
            <person name="Levasseur A."/>
            <person name="Lombard V."/>
            <person name="Morin E."/>
            <person name="Otillar R."/>
            <person name="Lindquist E.A."/>
            <person name="Sun H."/>
            <person name="LaButti K.M."/>
            <person name="Schmutz J."/>
            <person name="Jabbour D."/>
            <person name="Luo H."/>
            <person name="Baker S.E."/>
            <person name="Pisabarro A.G."/>
            <person name="Walton J.D."/>
            <person name="Blanchette R.A."/>
            <person name="Henrissat B."/>
            <person name="Martin F."/>
            <person name="Cullen D."/>
            <person name="Hibbett D.S."/>
            <person name="Grigoriev I.V."/>
        </authorList>
    </citation>
    <scope>NUCLEOTIDE SEQUENCE [LARGE SCALE GENOMIC DNA]</scope>
    <source>
        <strain evidence="2">CBS 339.88</strain>
    </source>
</reference>
<name>A0A067U307_GALM3</name>
<protein>
    <submittedName>
        <fullName evidence="1">Uncharacterized protein</fullName>
    </submittedName>
</protein>
<dbReference type="HOGENOM" id="CLU_969924_0_0_1"/>
<evidence type="ECO:0000313" key="2">
    <source>
        <dbReference type="Proteomes" id="UP000027222"/>
    </source>
</evidence>
<proteinExistence type="predicted"/>
<dbReference type="Proteomes" id="UP000027222">
    <property type="component" value="Unassembled WGS sequence"/>
</dbReference>
<gene>
    <name evidence="1" type="ORF">GALMADRAFT_386996</name>
</gene>
<dbReference type="AlphaFoldDB" id="A0A067U307"/>
<dbReference type="EMBL" id="KL142367">
    <property type="protein sequence ID" value="KDR85788.1"/>
    <property type="molecule type" value="Genomic_DNA"/>
</dbReference>
<evidence type="ECO:0000313" key="1">
    <source>
        <dbReference type="EMBL" id="KDR85788.1"/>
    </source>
</evidence>